<dbReference type="Pfam" id="PF01471">
    <property type="entry name" value="PG_binding_1"/>
    <property type="match status" value="1"/>
</dbReference>
<dbReference type="InterPro" id="IPR036366">
    <property type="entry name" value="PGBDSf"/>
</dbReference>
<evidence type="ECO:0000256" key="3">
    <source>
        <dbReference type="ARBA" id="ARBA00022679"/>
    </source>
</evidence>
<gene>
    <name evidence="10" type="ORF">Maes01_01757</name>
</gene>
<reference evidence="10 11" key="1">
    <citation type="submission" date="2024-02" db="EMBL/GenBank/DDBJ databases">
        <title>Microbulbifer aestuariivivens NBRC 112533.</title>
        <authorList>
            <person name="Ichikawa N."/>
            <person name="Katano-Makiyama Y."/>
            <person name="Hidaka K."/>
        </authorList>
    </citation>
    <scope>NUCLEOTIDE SEQUENCE [LARGE SCALE GENOMIC DNA]</scope>
    <source>
        <strain evidence="10 11">NBRC 112533</strain>
    </source>
</reference>
<feature type="active site" description="Proton donor/acceptor" evidence="7">
    <location>
        <position position="330"/>
    </location>
</feature>
<evidence type="ECO:0000256" key="8">
    <source>
        <dbReference type="SAM" id="MobiDB-lite"/>
    </source>
</evidence>
<keyword evidence="11" id="KW-1185">Reference proteome</keyword>
<dbReference type="InterPro" id="IPR036365">
    <property type="entry name" value="PGBD-like_sf"/>
</dbReference>
<evidence type="ECO:0000256" key="2">
    <source>
        <dbReference type="ARBA" id="ARBA00005992"/>
    </source>
</evidence>
<proteinExistence type="inferred from homology"/>
<comment type="pathway">
    <text evidence="1 7">Cell wall biogenesis; peptidoglycan biosynthesis.</text>
</comment>
<dbReference type="PROSITE" id="PS52029">
    <property type="entry name" value="LD_TPASE"/>
    <property type="match status" value="1"/>
</dbReference>
<dbReference type="InterPro" id="IPR002477">
    <property type="entry name" value="Peptidoglycan-bd-like"/>
</dbReference>
<dbReference type="InterPro" id="IPR005490">
    <property type="entry name" value="LD_TPept_cat_dom"/>
</dbReference>
<dbReference type="Gene3D" id="1.10.101.10">
    <property type="entry name" value="PGBD-like superfamily/PGBD"/>
    <property type="match status" value="1"/>
</dbReference>
<dbReference type="CDD" id="cd16913">
    <property type="entry name" value="YkuD_like"/>
    <property type="match status" value="1"/>
</dbReference>
<evidence type="ECO:0000313" key="10">
    <source>
        <dbReference type="EMBL" id="GAA5525192.1"/>
    </source>
</evidence>
<sequence length="439" mass="49155">MGTGRSHHHCSSQSLRHHSPLRSQSCCAAALALALCLGGELPTATAAPAAEPAAVAEYASPDPFTPYGRQHILMSEELARYQSLAEGDHWQPLPAGQALAPGVRDPRVLQLRSLMMQYGDLPFTESVSGRGALGDGSPRSADEYDTELQAAVRRFQRRHGLRQDALVDERTRAQLNVPPAERVRTLAANLERLRQLPRELGPRYILVNIPDFSLKLMEDGREQYRMRVVVGKPKHATPQIATRMTRVIFNPVWRVPPSIALRELLPKGSAALRARGFRLVSHSGRSVPFTSGNIAGIRRGKVSLHQKGGPKNALGRVKFEIPNRDAIFLHDTNSKHLFQRPERAFSHGCIRLEKPLEFARMMLLEQNGWQPQRAEQYLNSARTRAVTLKQPLPVYIAYWTAWVDEDGQLQFRPDIYQRDGQTNERAGEARQAPEQQQPG</sequence>
<protein>
    <recommendedName>
        <fullName evidence="9">L,D-TPase catalytic domain-containing protein</fullName>
    </recommendedName>
</protein>
<evidence type="ECO:0000313" key="11">
    <source>
        <dbReference type="Proteomes" id="UP001408594"/>
    </source>
</evidence>
<dbReference type="Proteomes" id="UP001408594">
    <property type="component" value="Unassembled WGS sequence"/>
</dbReference>
<feature type="active site" description="Nucleophile" evidence="7">
    <location>
        <position position="349"/>
    </location>
</feature>
<dbReference type="InterPro" id="IPR038063">
    <property type="entry name" value="Transpep_catalytic_dom"/>
</dbReference>
<organism evidence="10 11">
    <name type="scientific">Microbulbifer aestuariivivens</name>
    <dbReference type="NCBI Taxonomy" id="1908308"/>
    <lineage>
        <taxon>Bacteria</taxon>
        <taxon>Pseudomonadati</taxon>
        <taxon>Pseudomonadota</taxon>
        <taxon>Gammaproteobacteria</taxon>
        <taxon>Cellvibrionales</taxon>
        <taxon>Microbulbiferaceae</taxon>
        <taxon>Microbulbifer</taxon>
    </lineage>
</organism>
<comment type="similarity">
    <text evidence="2">Belongs to the YkuD family.</text>
</comment>
<dbReference type="Pfam" id="PF03734">
    <property type="entry name" value="YkuD"/>
    <property type="match status" value="1"/>
</dbReference>
<dbReference type="PANTHER" id="PTHR41533:SF2">
    <property type="entry name" value="BLR7131 PROTEIN"/>
    <property type="match status" value="1"/>
</dbReference>
<dbReference type="EMBL" id="BAABRT010000012">
    <property type="protein sequence ID" value="GAA5525192.1"/>
    <property type="molecule type" value="Genomic_DNA"/>
</dbReference>
<keyword evidence="4 7" id="KW-0133">Cell shape</keyword>
<evidence type="ECO:0000259" key="9">
    <source>
        <dbReference type="PROSITE" id="PS52029"/>
    </source>
</evidence>
<accession>A0ABP9WPS4</accession>
<dbReference type="SUPFAM" id="SSF47090">
    <property type="entry name" value="PGBD-like"/>
    <property type="match status" value="1"/>
</dbReference>
<keyword evidence="6 7" id="KW-0961">Cell wall biogenesis/degradation</keyword>
<evidence type="ECO:0000256" key="1">
    <source>
        <dbReference type="ARBA" id="ARBA00004752"/>
    </source>
</evidence>
<evidence type="ECO:0000256" key="5">
    <source>
        <dbReference type="ARBA" id="ARBA00022984"/>
    </source>
</evidence>
<dbReference type="InterPro" id="IPR052905">
    <property type="entry name" value="LD-transpeptidase_YkuD-like"/>
</dbReference>
<feature type="domain" description="L,D-TPase catalytic" evidence="9">
    <location>
        <begin position="203"/>
        <end position="377"/>
    </location>
</feature>
<name>A0ABP9WPS4_9GAMM</name>
<dbReference type="SUPFAM" id="SSF141523">
    <property type="entry name" value="L,D-transpeptidase catalytic domain-like"/>
    <property type="match status" value="1"/>
</dbReference>
<evidence type="ECO:0000256" key="7">
    <source>
        <dbReference type="PROSITE-ProRule" id="PRU01373"/>
    </source>
</evidence>
<feature type="region of interest" description="Disordered" evidence="8">
    <location>
        <begin position="417"/>
        <end position="439"/>
    </location>
</feature>
<evidence type="ECO:0000256" key="4">
    <source>
        <dbReference type="ARBA" id="ARBA00022960"/>
    </source>
</evidence>
<dbReference type="PANTHER" id="PTHR41533">
    <property type="entry name" value="L,D-TRANSPEPTIDASE HI_1667-RELATED"/>
    <property type="match status" value="1"/>
</dbReference>
<keyword evidence="5 7" id="KW-0573">Peptidoglycan synthesis</keyword>
<evidence type="ECO:0000256" key="6">
    <source>
        <dbReference type="ARBA" id="ARBA00023316"/>
    </source>
</evidence>
<comment type="caution">
    <text evidence="10">The sequence shown here is derived from an EMBL/GenBank/DDBJ whole genome shotgun (WGS) entry which is preliminary data.</text>
</comment>
<feature type="compositionally biased region" description="Basic and acidic residues" evidence="8">
    <location>
        <begin position="417"/>
        <end position="428"/>
    </location>
</feature>
<dbReference type="Gene3D" id="2.40.440.10">
    <property type="entry name" value="L,D-transpeptidase catalytic domain-like"/>
    <property type="match status" value="1"/>
</dbReference>
<keyword evidence="3" id="KW-0808">Transferase</keyword>